<evidence type="ECO:0000313" key="2">
    <source>
        <dbReference type="Proteomes" id="UP000287188"/>
    </source>
</evidence>
<dbReference type="Proteomes" id="UP000287188">
    <property type="component" value="Unassembled WGS sequence"/>
</dbReference>
<reference evidence="2" key="1">
    <citation type="submission" date="2018-12" db="EMBL/GenBank/DDBJ databases">
        <title>Tengunoibacter tsumagoiensis gen. nov., sp. nov., Dictyobacter kobayashii sp. nov., D. alpinus sp. nov., and D. joshuensis sp. nov. and description of Dictyobacteraceae fam. nov. within the order Ktedonobacterales isolated from Tengu-no-mugimeshi.</title>
        <authorList>
            <person name="Wang C.M."/>
            <person name="Zheng Y."/>
            <person name="Sakai Y."/>
            <person name="Toyoda A."/>
            <person name="Minakuchi Y."/>
            <person name="Abe K."/>
            <person name="Yokota A."/>
            <person name="Yabe S."/>
        </authorList>
    </citation>
    <scope>NUCLEOTIDE SEQUENCE [LARGE SCALE GENOMIC DNA]</scope>
    <source>
        <strain evidence="2">Uno11</strain>
    </source>
</reference>
<name>A0A402AXD6_9CHLR</name>
<gene>
    <name evidence="1" type="ORF">KDK_75230</name>
</gene>
<dbReference type="EMBL" id="BIFS01000002">
    <property type="protein sequence ID" value="GCE23723.1"/>
    <property type="molecule type" value="Genomic_DNA"/>
</dbReference>
<keyword evidence="2" id="KW-1185">Reference proteome</keyword>
<protein>
    <submittedName>
        <fullName evidence="1">Uncharacterized protein</fullName>
    </submittedName>
</protein>
<dbReference type="AlphaFoldDB" id="A0A402AXD6"/>
<sequence length="62" mass="6825">MTPAMNGEQAHVQIAAHWEPAPTLWGKLQQAFYPNVLKNVFTQELNALAKVVAKARHSGARS</sequence>
<accession>A0A402AXD6</accession>
<comment type="caution">
    <text evidence="1">The sequence shown here is derived from an EMBL/GenBank/DDBJ whole genome shotgun (WGS) entry which is preliminary data.</text>
</comment>
<organism evidence="1 2">
    <name type="scientific">Dictyobacter kobayashii</name>
    <dbReference type="NCBI Taxonomy" id="2014872"/>
    <lineage>
        <taxon>Bacteria</taxon>
        <taxon>Bacillati</taxon>
        <taxon>Chloroflexota</taxon>
        <taxon>Ktedonobacteria</taxon>
        <taxon>Ktedonobacterales</taxon>
        <taxon>Dictyobacteraceae</taxon>
        <taxon>Dictyobacter</taxon>
    </lineage>
</organism>
<evidence type="ECO:0000313" key="1">
    <source>
        <dbReference type="EMBL" id="GCE23723.1"/>
    </source>
</evidence>
<proteinExistence type="predicted"/>